<organism evidence="6">
    <name type="scientific">marine sediment metagenome</name>
    <dbReference type="NCBI Taxonomy" id="412755"/>
    <lineage>
        <taxon>unclassified sequences</taxon>
        <taxon>metagenomes</taxon>
        <taxon>ecological metagenomes</taxon>
    </lineage>
</organism>
<dbReference type="PRINTS" id="PR00507">
    <property type="entry name" value="N12N6MTFRASE"/>
</dbReference>
<dbReference type="PANTHER" id="PTHR33841:SF5">
    <property type="entry name" value="DNA METHYLASE (MODIFICATION METHYLASE) (METHYLTRANSFERASE)-RELATED"/>
    <property type="match status" value="1"/>
</dbReference>
<dbReference type="GO" id="GO:0009307">
    <property type="term" value="P:DNA restriction-modification system"/>
    <property type="evidence" value="ECO:0007669"/>
    <property type="project" value="UniProtKB-KW"/>
</dbReference>
<evidence type="ECO:0000256" key="2">
    <source>
        <dbReference type="ARBA" id="ARBA00022679"/>
    </source>
</evidence>
<dbReference type="Gene3D" id="3.40.50.150">
    <property type="entry name" value="Vaccinia Virus protein VP39"/>
    <property type="match status" value="1"/>
</dbReference>
<sequence>MSIKRTEVGVRDQLINELKELLGIKYYIAEECSIKHREHFIKWKGRNQPDILVFNKEFIKMNEENIEYDDQRAIVSVIDTKSFNEDITKDKYLGQLYRYMADLNVNHGFITNLKDVASHHLTLKRLRKKSSCSDAKEVAKWIVDCITDYYGHLPIPLSITQIIESLNTSMMQLMNYAKLVSIETWEDILKISNLEDEALYKNEDEKINARYRGAAFVILSQLLFYIILRTSRINLNQNMNPTLRPLMTTNGIPDQIQELLNDIKNEINYKAIYKFEVFPKLPDSASEIIKGIIETFEGLSNELVIQHDLIGLLFQRLIPFDLRKKLAAYYTKPLAAELLTRLTFETGDETVIDPACGSGTLLVHSYLQKRRILGINSKHKKLLSEIIGSDISVFATILASVNLAIQNPGKWTNKVNIFNENAFNLPKAQIERFIEDTLFIKKLTKQTSNGTEVIERPGITADVVIMNPPFTRGSRLTNDERKILLKVSEIYGLKHGWRDWNLYSSFILLAPSFLKVGKKGIISLVLPHATISTRYMEKVWQKFFTQTNLGMKYIINASLTEISFSDSSEQELLLVLQKGYKKPCKMIQLTKELKEYDIEELAEEIKKIEKEGKFPSDSNYFEGHQIDQKDFQVMKSREWSFSPPGILELLQRDFIPLENMESIETGGGNHSTPVDYFWIPNKYWELIRESENDLILKQTLETQKILLTIKNVNENYNSSEDIPENMSKLFINYSQSQIKKLIKKIPEEINIPKIYLVKSLVRKLKDMENQPPCFNENFPYIFFLNYSKLKNDNNNKYYLWGEILRETLANWVSAPPRSGKVFFPVKIRLNTMKTLVIRSPELLDCARVAGISLIPGDNSEETNRNIDLIFAYLTSSIFLLDFIKKSRIISGALRQLLSTDLNSLMIFPNVLELSPEIKEEILNTSKNYNSNVPLRNRPIFSNMISFALKEKEKSLLRKLDKKWFKALEIPVITLDTLYNEILKELSIKRIK</sequence>
<feature type="domain" description="DNA methylase adenine-specific" evidence="5">
    <location>
        <begin position="325"/>
        <end position="600"/>
    </location>
</feature>
<dbReference type="AlphaFoldDB" id="A0A0F9RCD2"/>
<dbReference type="InterPro" id="IPR003356">
    <property type="entry name" value="DNA_methylase_A-5"/>
</dbReference>
<dbReference type="GO" id="GO:0009007">
    <property type="term" value="F:site-specific DNA-methyltransferase (adenine-specific) activity"/>
    <property type="evidence" value="ECO:0007669"/>
    <property type="project" value="UniProtKB-EC"/>
</dbReference>
<proteinExistence type="predicted"/>
<evidence type="ECO:0000256" key="3">
    <source>
        <dbReference type="ARBA" id="ARBA00022691"/>
    </source>
</evidence>
<dbReference type="Pfam" id="PF02384">
    <property type="entry name" value="N6_Mtase"/>
    <property type="match status" value="1"/>
</dbReference>
<dbReference type="GO" id="GO:0008170">
    <property type="term" value="F:N-methyltransferase activity"/>
    <property type="evidence" value="ECO:0007669"/>
    <property type="project" value="InterPro"/>
</dbReference>
<dbReference type="SUPFAM" id="SSF53335">
    <property type="entry name" value="S-adenosyl-L-methionine-dependent methyltransferases"/>
    <property type="match status" value="1"/>
</dbReference>
<comment type="caution">
    <text evidence="6">The sequence shown here is derived from an EMBL/GenBank/DDBJ whole genome shotgun (WGS) entry which is preliminary data.</text>
</comment>
<dbReference type="InterPro" id="IPR050953">
    <property type="entry name" value="N4_N6_ade-DNA_methylase"/>
</dbReference>
<dbReference type="PROSITE" id="PS00092">
    <property type="entry name" value="N6_MTASE"/>
    <property type="match status" value="1"/>
</dbReference>
<evidence type="ECO:0000259" key="5">
    <source>
        <dbReference type="Pfam" id="PF02384"/>
    </source>
</evidence>
<reference evidence="6" key="1">
    <citation type="journal article" date="2015" name="Nature">
        <title>Complex archaea that bridge the gap between prokaryotes and eukaryotes.</title>
        <authorList>
            <person name="Spang A."/>
            <person name="Saw J.H."/>
            <person name="Jorgensen S.L."/>
            <person name="Zaremba-Niedzwiedzka K."/>
            <person name="Martijn J."/>
            <person name="Lind A.E."/>
            <person name="van Eijk R."/>
            <person name="Schleper C."/>
            <person name="Guy L."/>
            <person name="Ettema T.J."/>
        </authorList>
    </citation>
    <scope>NUCLEOTIDE SEQUENCE</scope>
</reference>
<dbReference type="PANTHER" id="PTHR33841">
    <property type="entry name" value="DNA METHYLTRANSFERASE YEEA-RELATED"/>
    <property type="match status" value="1"/>
</dbReference>
<dbReference type="InterPro" id="IPR029063">
    <property type="entry name" value="SAM-dependent_MTases_sf"/>
</dbReference>
<evidence type="ECO:0000256" key="4">
    <source>
        <dbReference type="ARBA" id="ARBA00022747"/>
    </source>
</evidence>
<protein>
    <recommendedName>
        <fullName evidence="5">DNA methylase adenine-specific domain-containing protein</fullName>
    </recommendedName>
</protein>
<evidence type="ECO:0000313" key="6">
    <source>
        <dbReference type="EMBL" id="KKN54200.1"/>
    </source>
</evidence>
<keyword evidence="4" id="KW-0680">Restriction system</keyword>
<keyword evidence="1" id="KW-0489">Methyltransferase</keyword>
<dbReference type="GO" id="GO:0032259">
    <property type="term" value="P:methylation"/>
    <property type="evidence" value="ECO:0007669"/>
    <property type="project" value="UniProtKB-KW"/>
</dbReference>
<keyword evidence="3" id="KW-0949">S-adenosyl-L-methionine</keyword>
<dbReference type="InterPro" id="IPR002052">
    <property type="entry name" value="DNA_methylase_N6_adenine_CS"/>
</dbReference>
<dbReference type="GO" id="GO:0003677">
    <property type="term" value="F:DNA binding"/>
    <property type="evidence" value="ECO:0007669"/>
    <property type="project" value="InterPro"/>
</dbReference>
<evidence type="ECO:0000256" key="1">
    <source>
        <dbReference type="ARBA" id="ARBA00022603"/>
    </source>
</evidence>
<accession>A0A0F9RCD2</accession>
<gene>
    <name evidence="6" type="ORF">LCGC14_0594930</name>
</gene>
<keyword evidence="2" id="KW-0808">Transferase</keyword>
<name>A0A0F9RCD2_9ZZZZ</name>
<dbReference type="EMBL" id="LAZR01000939">
    <property type="protein sequence ID" value="KKN54200.1"/>
    <property type="molecule type" value="Genomic_DNA"/>
</dbReference>